<dbReference type="Gene3D" id="1.25.40.10">
    <property type="entry name" value="Tetratricopeptide repeat domain"/>
    <property type="match status" value="1"/>
</dbReference>
<gene>
    <name evidence="5" type="ORF">CP970_36705</name>
</gene>
<feature type="region of interest" description="Disordered" evidence="3">
    <location>
        <begin position="494"/>
        <end position="562"/>
    </location>
</feature>
<dbReference type="InterPro" id="IPR041664">
    <property type="entry name" value="AAA_16"/>
</dbReference>
<dbReference type="OrthoDB" id="3178131at2"/>
<evidence type="ECO:0000256" key="3">
    <source>
        <dbReference type="SAM" id="MobiDB-lite"/>
    </source>
</evidence>
<dbReference type="KEGG" id="ska:CP970_36705"/>
<accession>A0A5J6GNR3</accession>
<evidence type="ECO:0000313" key="6">
    <source>
        <dbReference type="Proteomes" id="UP000325529"/>
    </source>
</evidence>
<dbReference type="Proteomes" id="UP000325529">
    <property type="component" value="Chromosome"/>
</dbReference>
<evidence type="ECO:0000259" key="4">
    <source>
        <dbReference type="PROSITE" id="PS50043"/>
    </source>
</evidence>
<dbReference type="InterPro" id="IPR036388">
    <property type="entry name" value="WH-like_DNA-bd_sf"/>
</dbReference>
<sequence length="978" mass="105379">MLLIGCEAEMEALGEALRSSRLAHATSAVLIEGPGGCGKSEILQFGVQRAAAEGALVLQAAGAFLESSLPVGIMRQLLSNLAFPEDVGRHLRELLESVKGYAEIDNCNASAADPRWPSVMHEVFVSLSEMSAVRPLVIAVDDLHYADSSSVQFLKYLVRRSRSIRLSFVFTASLYQQSKAQLLETELLRHPAFQRLSVGRLSRDGVRRLRSWHGGVPGERQADEMYELSGGNPLLLRAVCDERRMRPSQGPEQEQGSADWQPRPDGPFTQAVRACLTSSGADFLEMAEGMAVLGPAATADRLGRLLGVTPEAAELRGVGLRAAGLAVGTELRNPGIRTAVLGGLDEGERSRLHERAAELLRDEGEPAALIADHLVGCGTVKHAWGLQVLAEAAESALLTDQPQTAMHYLELALSQSTDGVERAAITVQLAEVAGRVDPTDVEPVLDGVLSAADSGKLPVLTLERLVRLVRMRGYVAEGEAVAGRLWEAAKAVRSSGGGTVGRGSFTEQLPGALTQGPQQGPQQGLQQGPQQGPPQRSLPSYRDVPRQRGAARIGASPENGRVTAADQAEQVYRVGLSHPAAQPALLATTVLWTLPDQRGVDTSAIPTKPSGASAGWLSDLKLPGALNAIKALAFADRTYEAVRWCEALADEAEWRGLDGWQASVRAVLAEVLLVQGRFAQAEACAAQAVAGVPTGADSAFAAGPVACQVLACIATGRYEQAARHLGRRFPERLFRSVDGLGYLRARGHYQLATGNLRAALDDFLHMGRLAAEWRIDRPGLIAWRVDAAEALLRLGETDEADRLIAEQAAAVDVSNARTRGMTLRLRAATAELPMRRRILPRAVTELRRSGDMYQFARALADLGRTHKELGERELGESMLQRAWRMADECGAAELCEELRPGYATGFAGEVDEGSTLSQSERRVASLAAFGYTNREIAAELHVTVSTVEQHLTRVYRKLNVTRRQDLPPQLKMCMEDVA</sequence>
<dbReference type="GO" id="GO:0003677">
    <property type="term" value="F:DNA binding"/>
    <property type="evidence" value="ECO:0007669"/>
    <property type="project" value="InterPro"/>
</dbReference>
<dbReference type="Pfam" id="PF00196">
    <property type="entry name" value="GerE"/>
    <property type="match status" value="1"/>
</dbReference>
<dbReference type="PRINTS" id="PR00038">
    <property type="entry name" value="HTHLUXR"/>
</dbReference>
<evidence type="ECO:0000256" key="2">
    <source>
        <dbReference type="ARBA" id="ARBA00022840"/>
    </source>
</evidence>
<dbReference type="PROSITE" id="PS50043">
    <property type="entry name" value="HTH_LUXR_2"/>
    <property type="match status" value="1"/>
</dbReference>
<dbReference type="Gene3D" id="3.40.50.300">
    <property type="entry name" value="P-loop containing nucleotide triphosphate hydrolases"/>
    <property type="match status" value="1"/>
</dbReference>
<keyword evidence="1" id="KW-0547">Nucleotide-binding</keyword>
<dbReference type="InterPro" id="IPR027417">
    <property type="entry name" value="P-loop_NTPase"/>
</dbReference>
<dbReference type="Gene3D" id="1.10.10.10">
    <property type="entry name" value="Winged helix-like DNA-binding domain superfamily/Winged helix DNA-binding domain"/>
    <property type="match status" value="1"/>
</dbReference>
<dbReference type="Pfam" id="PF13191">
    <property type="entry name" value="AAA_16"/>
    <property type="match status" value="1"/>
</dbReference>
<feature type="compositionally biased region" description="Low complexity" evidence="3">
    <location>
        <begin position="502"/>
        <end position="535"/>
    </location>
</feature>
<organism evidence="5 6">
    <name type="scientific">Streptomyces kanamyceticus</name>
    <dbReference type="NCBI Taxonomy" id="1967"/>
    <lineage>
        <taxon>Bacteria</taxon>
        <taxon>Bacillati</taxon>
        <taxon>Actinomycetota</taxon>
        <taxon>Actinomycetes</taxon>
        <taxon>Kitasatosporales</taxon>
        <taxon>Streptomycetaceae</taxon>
        <taxon>Streptomyces</taxon>
    </lineage>
</organism>
<name>A0A5J6GNR3_STRKN</name>
<dbReference type="EMBL" id="CP023699">
    <property type="protein sequence ID" value="QEU95741.1"/>
    <property type="molecule type" value="Genomic_DNA"/>
</dbReference>
<protein>
    <submittedName>
        <fullName evidence="5">LuxR family transcriptional regulator</fullName>
    </submittedName>
</protein>
<evidence type="ECO:0000256" key="1">
    <source>
        <dbReference type="ARBA" id="ARBA00022741"/>
    </source>
</evidence>
<dbReference type="GO" id="GO:0005737">
    <property type="term" value="C:cytoplasm"/>
    <property type="evidence" value="ECO:0007669"/>
    <property type="project" value="TreeGrafter"/>
</dbReference>
<dbReference type="InterPro" id="IPR011990">
    <property type="entry name" value="TPR-like_helical_dom_sf"/>
</dbReference>
<dbReference type="GO" id="GO:0005524">
    <property type="term" value="F:ATP binding"/>
    <property type="evidence" value="ECO:0007669"/>
    <property type="project" value="UniProtKB-KW"/>
</dbReference>
<keyword evidence="2" id="KW-0067">ATP-binding</keyword>
<dbReference type="PROSITE" id="PS00622">
    <property type="entry name" value="HTH_LUXR_1"/>
    <property type="match status" value="1"/>
</dbReference>
<dbReference type="CDD" id="cd06170">
    <property type="entry name" value="LuxR_C_like"/>
    <property type="match status" value="1"/>
</dbReference>
<evidence type="ECO:0000313" key="5">
    <source>
        <dbReference type="EMBL" id="QEU95741.1"/>
    </source>
</evidence>
<dbReference type="SUPFAM" id="SSF46894">
    <property type="entry name" value="C-terminal effector domain of the bipartite response regulators"/>
    <property type="match status" value="1"/>
</dbReference>
<reference evidence="5 6" key="1">
    <citation type="submission" date="2017-09" db="EMBL/GenBank/DDBJ databases">
        <authorList>
            <person name="Lee N."/>
            <person name="Cho B.-K."/>
        </authorList>
    </citation>
    <scope>NUCLEOTIDE SEQUENCE [LARGE SCALE GENOMIC DNA]</scope>
    <source>
        <strain evidence="5 6">ATCC 12853</strain>
    </source>
</reference>
<feature type="region of interest" description="Disordered" evidence="3">
    <location>
        <begin position="245"/>
        <end position="268"/>
    </location>
</feature>
<feature type="domain" description="HTH luxR-type" evidence="4">
    <location>
        <begin position="909"/>
        <end position="974"/>
    </location>
</feature>
<dbReference type="SMART" id="SM00421">
    <property type="entry name" value="HTH_LUXR"/>
    <property type="match status" value="1"/>
</dbReference>
<dbReference type="PANTHER" id="PTHR16305:SF35">
    <property type="entry name" value="TRANSCRIPTIONAL ACTIVATOR DOMAIN"/>
    <property type="match status" value="1"/>
</dbReference>
<dbReference type="SUPFAM" id="SSF52540">
    <property type="entry name" value="P-loop containing nucleoside triphosphate hydrolases"/>
    <property type="match status" value="1"/>
</dbReference>
<dbReference type="RefSeq" id="WP_079043925.1">
    <property type="nucleotide sequence ID" value="NZ_CP023699.1"/>
</dbReference>
<dbReference type="AlphaFoldDB" id="A0A5J6GNR3"/>
<dbReference type="PANTHER" id="PTHR16305">
    <property type="entry name" value="TESTICULAR SOLUBLE ADENYLYL CYCLASE"/>
    <property type="match status" value="1"/>
</dbReference>
<keyword evidence="6" id="KW-1185">Reference proteome</keyword>
<dbReference type="GO" id="GO:0004016">
    <property type="term" value="F:adenylate cyclase activity"/>
    <property type="evidence" value="ECO:0007669"/>
    <property type="project" value="TreeGrafter"/>
</dbReference>
<dbReference type="InterPro" id="IPR000792">
    <property type="entry name" value="Tscrpt_reg_LuxR_C"/>
</dbReference>
<proteinExistence type="predicted"/>
<dbReference type="InterPro" id="IPR016032">
    <property type="entry name" value="Sig_transdc_resp-reg_C-effctor"/>
</dbReference>
<dbReference type="GO" id="GO:0006355">
    <property type="term" value="P:regulation of DNA-templated transcription"/>
    <property type="evidence" value="ECO:0007669"/>
    <property type="project" value="InterPro"/>
</dbReference>